<dbReference type="RefSeq" id="WP_169394004.1">
    <property type="nucleotide sequence ID" value="NZ_BAAAJH010000005.1"/>
</dbReference>
<comment type="caution">
    <text evidence="8">The sequence shown here is derived from an EMBL/GenBank/DDBJ whole genome shotgun (WGS) entry which is preliminary data.</text>
</comment>
<accession>A0ABX1R6C3</accession>
<evidence type="ECO:0000313" key="9">
    <source>
        <dbReference type="Proteomes" id="UP001296706"/>
    </source>
</evidence>
<evidence type="ECO:0000256" key="5">
    <source>
        <dbReference type="SAM" id="MobiDB-lite"/>
    </source>
</evidence>
<name>A0ABX1R6C3_9PSEU</name>
<evidence type="ECO:0000259" key="7">
    <source>
        <dbReference type="Pfam" id="PF13515"/>
    </source>
</evidence>
<dbReference type="EMBL" id="JAAXKY010000003">
    <property type="protein sequence ID" value="NMH75931.1"/>
    <property type="molecule type" value="Genomic_DNA"/>
</dbReference>
<evidence type="ECO:0000256" key="2">
    <source>
        <dbReference type="ARBA" id="ARBA00022692"/>
    </source>
</evidence>
<sequence>MTVPGRSARWVRALRRFAGDTAHRVRERGRSAVARAARLTGAAVAAYVAAQAFGLRNPPPLIAALTALIVVQVTLTSTLVHSLQRVLSVVTGVSLALLFSSVVGLNWWSLALIVSASIVVGQLLRLGPQLIEVPISAMLVLGVGFAAGAENVAADRILETLVGSAVGVLVNLVFPPAVQVRSAAAAVERLAEDIAALLDAAAAGIEDSPPSVELAGRWLDDARRLNRHVPRVDRALEHVEESRQLNVRVALDTRASGPSLRDGLDVLEHCAVTLRGLFRSLYDTRRAAGSDLDGLDEKTRSLHADLLHELATVVRAFGRLLTAESTGPGPQQEEADLAAALQRLHAGRSRAADLLMSDPQDSPAIGEVNTALVLAVDRMMAELDVVEHARLREERRREAARRRTVRAVGRLRSTGRQLADRPRLRRATGPTDGPPAAAD</sequence>
<gene>
    <name evidence="8" type="ORF">HF577_02255</name>
</gene>
<keyword evidence="3 6" id="KW-1133">Transmembrane helix</keyword>
<dbReference type="InterPro" id="IPR049453">
    <property type="entry name" value="Memb_transporter_dom"/>
</dbReference>
<feature type="domain" description="Integral membrane bound transporter" evidence="7">
    <location>
        <begin position="46"/>
        <end position="170"/>
    </location>
</feature>
<organism evidence="8 9">
    <name type="scientific">Pseudonocardia xinjiangensis</name>
    <dbReference type="NCBI Taxonomy" id="75289"/>
    <lineage>
        <taxon>Bacteria</taxon>
        <taxon>Bacillati</taxon>
        <taxon>Actinomycetota</taxon>
        <taxon>Actinomycetes</taxon>
        <taxon>Pseudonocardiales</taxon>
        <taxon>Pseudonocardiaceae</taxon>
        <taxon>Pseudonocardia</taxon>
    </lineage>
</organism>
<evidence type="ECO:0000256" key="4">
    <source>
        <dbReference type="ARBA" id="ARBA00023136"/>
    </source>
</evidence>
<keyword evidence="4 6" id="KW-0472">Membrane</keyword>
<feature type="compositionally biased region" description="Low complexity" evidence="5">
    <location>
        <begin position="427"/>
        <end position="439"/>
    </location>
</feature>
<dbReference type="Proteomes" id="UP001296706">
    <property type="component" value="Unassembled WGS sequence"/>
</dbReference>
<keyword evidence="2 6" id="KW-0812">Transmembrane</keyword>
<evidence type="ECO:0000256" key="6">
    <source>
        <dbReference type="SAM" id="Phobius"/>
    </source>
</evidence>
<feature type="transmembrane region" description="Helical" evidence="6">
    <location>
        <begin position="61"/>
        <end position="83"/>
    </location>
</feature>
<keyword evidence="9" id="KW-1185">Reference proteome</keyword>
<protein>
    <submittedName>
        <fullName evidence="8">FUSC family protein</fullName>
    </submittedName>
</protein>
<dbReference type="Pfam" id="PF13515">
    <property type="entry name" value="FUSC_2"/>
    <property type="match status" value="1"/>
</dbReference>
<feature type="transmembrane region" description="Helical" evidence="6">
    <location>
        <begin position="130"/>
        <end position="149"/>
    </location>
</feature>
<feature type="transmembrane region" description="Helical" evidence="6">
    <location>
        <begin position="36"/>
        <end position="55"/>
    </location>
</feature>
<feature type="transmembrane region" description="Helical" evidence="6">
    <location>
        <begin position="161"/>
        <end position="178"/>
    </location>
</feature>
<proteinExistence type="predicted"/>
<reference evidence="8 9" key="1">
    <citation type="submission" date="2020-04" db="EMBL/GenBank/DDBJ databases">
        <authorList>
            <person name="Klaysubun C."/>
            <person name="Duangmal K."/>
            <person name="Lipun K."/>
        </authorList>
    </citation>
    <scope>NUCLEOTIDE SEQUENCE [LARGE SCALE GENOMIC DNA]</scope>
    <source>
        <strain evidence="8 9">JCM 11839</strain>
    </source>
</reference>
<evidence type="ECO:0000313" key="8">
    <source>
        <dbReference type="EMBL" id="NMH75931.1"/>
    </source>
</evidence>
<evidence type="ECO:0000256" key="3">
    <source>
        <dbReference type="ARBA" id="ARBA00022989"/>
    </source>
</evidence>
<comment type="subcellular location">
    <subcellularLocation>
        <location evidence="1">Membrane</location>
        <topology evidence="1">Multi-pass membrane protein</topology>
    </subcellularLocation>
</comment>
<feature type="transmembrane region" description="Helical" evidence="6">
    <location>
        <begin position="95"/>
        <end position="124"/>
    </location>
</feature>
<feature type="region of interest" description="Disordered" evidence="5">
    <location>
        <begin position="408"/>
        <end position="439"/>
    </location>
</feature>
<evidence type="ECO:0000256" key="1">
    <source>
        <dbReference type="ARBA" id="ARBA00004141"/>
    </source>
</evidence>